<evidence type="ECO:0000256" key="3">
    <source>
        <dbReference type="PROSITE-ProRule" id="PRU00284"/>
    </source>
</evidence>
<protein>
    <submittedName>
        <fullName evidence="6">Methyl-accepting chemotaxis protein</fullName>
    </submittedName>
</protein>
<name>A0A7W6R136_9HYPH</name>
<dbReference type="SMART" id="SM00304">
    <property type="entry name" value="HAMP"/>
    <property type="match status" value="2"/>
</dbReference>
<feature type="domain" description="HAMP" evidence="5">
    <location>
        <begin position="357"/>
        <end position="410"/>
    </location>
</feature>
<feature type="domain" description="HAMP" evidence="5">
    <location>
        <begin position="438"/>
        <end position="490"/>
    </location>
</feature>
<evidence type="ECO:0000259" key="4">
    <source>
        <dbReference type="PROSITE" id="PS50111"/>
    </source>
</evidence>
<evidence type="ECO:0000313" key="6">
    <source>
        <dbReference type="EMBL" id="MBB4234737.1"/>
    </source>
</evidence>
<comment type="caution">
    <text evidence="6">The sequence shown here is derived from an EMBL/GenBank/DDBJ whole genome shotgun (WGS) entry which is preliminary data.</text>
</comment>
<evidence type="ECO:0000259" key="5">
    <source>
        <dbReference type="PROSITE" id="PS50885"/>
    </source>
</evidence>
<dbReference type="RefSeq" id="WP_184467938.1">
    <property type="nucleotide sequence ID" value="NZ_JACIFY010000003.1"/>
</dbReference>
<dbReference type="Pfam" id="PF00672">
    <property type="entry name" value="HAMP"/>
    <property type="match status" value="1"/>
</dbReference>
<dbReference type="InterPro" id="IPR004089">
    <property type="entry name" value="MCPsignal_dom"/>
</dbReference>
<evidence type="ECO:0000313" key="7">
    <source>
        <dbReference type="Proteomes" id="UP000540909"/>
    </source>
</evidence>
<dbReference type="Gene3D" id="1.10.8.500">
    <property type="entry name" value="HAMP domain in histidine kinase"/>
    <property type="match status" value="1"/>
</dbReference>
<dbReference type="Proteomes" id="UP000540909">
    <property type="component" value="Unassembled WGS sequence"/>
</dbReference>
<comment type="similarity">
    <text evidence="2">Belongs to the methyl-accepting chemotaxis (MCP) protein family.</text>
</comment>
<dbReference type="GO" id="GO:0007165">
    <property type="term" value="P:signal transduction"/>
    <property type="evidence" value="ECO:0007669"/>
    <property type="project" value="UniProtKB-KW"/>
</dbReference>
<dbReference type="GO" id="GO:0006935">
    <property type="term" value="P:chemotaxis"/>
    <property type="evidence" value="ECO:0007669"/>
    <property type="project" value="UniProtKB-KW"/>
</dbReference>
<reference evidence="6 7" key="1">
    <citation type="submission" date="2020-08" db="EMBL/GenBank/DDBJ databases">
        <title>Genomic Encyclopedia of Type Strains, Phase IV (KMG-V): Genome sequencing to study the core and pangenomes of soil and plant-associated prokaryotes.</title>
        <authorList>
            <person name="Whitman W."/>
        </authorList>
    </citation>
    <scope>NUCLEOTIDE SEQUENCE [LARGE SCALE GENOMIC DNA]</scope>
    <source>
        <strain evidence="6 7">SEMIA 4089</strain>
    </source>
</reference>
<proteinExistence type="inferred from homology"/>
<evidence type="ECO:0000256" key="2">
    <source>
        <dbReference type="ARBA" id="ARBA00029447"/>
    </source>
</evidence>
<dbReference type="PROSITE" id="PS50885">
    <property type="entry name" value="HAMP"/>
    <property type="match status" value="2"/>
</dbReference>
<dbReference type="CDD" id="cd11386">
    <property type="entry name" value="MCP_signal"/>
    <property type="match status" value="1"/>
</dbReference>
<dbReference type="CDD" id="cd06225">
    <property type="entry name" value="HAMP"/>
    <property type="match status" value="1"/>
</dbReference>
<gene>
    <name evidence="6" type="ORF">GGD57_001293</name>
</gene>
<evidence type="ECO:0000256" key="1">
    <source>
        <dbReference type="ARBA" id="ARBA00022500"/>
    </source>
</evidence>
<accession>A0A7W6R136</accession>
<dbReference type="EMBL" id="JACIFY010000003">
    <property type="protein sequence ID" value="MBB4234737.1"/>
    <property type="molecule type" value="Genomic_DNA"/>
</dbReference>
<sequence>MEAFLSRFSIQTKVILFLVPLLATIGGVGAIGHYSSGMLSSRLSVSSDILDALTGFKDTYADMTSFLRRTTADNKDAVAARLADQVAALDAVASAMTQKEDTSLLSSAREKTDRISGGIALLWQIYGSEQNLRSTIATNIDQLTAMEERIDTSIRALSKQANADKAPIDGLLNDAIASARAGSSADETLGELTALAGQLKLAQKTGKSLEAITKSVAKLQSSLHGVQLSATSFLGSATNENRLDLMKRFDTAQNDMQVLRAVGRGQETLEQVSGDLLQIMNGMEQDTKALIQVNAKRSEAFDGAGILVDRAWDDLRAFAEGQKVAADSQTSLANSISVTAMAIGALIALGAGFGLVWTLRRPIAAITQAMHQLAEGRIDTKVCGGERRDEIGAMARALAVFKSNAISKLTAEEEAFRTRQLADAERAANEEERQAVQDQIGEAVKVLGTALANLAAGDLSQRIERPFVGSLETLRMDFNSSVEKLNESLASIRQNAIAMQANSSQLSKASIELAHRTEQQACSLEETVATMGTIGRTVEASAAIAARADRAVEVTNRNANSSAQVVSDTVDAMRRIEAASSKINSIIEVIDDIAFQTNLLALNAGIEAARAGEAGKGFSVVAQEVRELSQRSAEAAQEIKSLIRGSAAEVHDGALLVEKTSSALSTIIDQVAAIRSDVASIAQATKDQWISVSEVNAALSQMDTITQRNAAMVEETNAASQVLAQECLRLRHSVEEFVIERSSPAIAA</sequence>
<dbReference type="SUPFAM" id="SSF158472">
    <property type="entry name" value="HAMP domain-like"/>
    <property type="match status" value="1"/>
</dbReference>
<dbReference type="PANTHER" id="PTHR43531">
    <property type="entry name" value="PROTEIN ICFG"/>
    <property type="match status" value="1"/>
</dbReference>
<dbReference type="PRINTS" id="PR00260">
    <property type="entry name" value="CHEMTRNSDUCR"/>
</dbReference>
<dbReference type="AlphaFoldDB" id="A0A7W6R136"/>
<dbReference type="SMART" id="SM00283">
    <property type="entry name" value="MA"/>
    <property type="match status" value="1"/>
</dbReference>
<keyword evidence="3" id="KW-0807">Transducer</keyword>
<dbReference type="SUPFAM" id="SSF58104">
    <property type="entry name" value="Methyl-accepting chemotaxis protein (MCP) signaling domain"/>
    <property type="match status" value="1"/>
</dbReference>
<dbReference type="InterPro" id="IPR003660">
    <property type="entry name" value="HAMP_dom"/>
</dbReference>
<feature type="domain" description="Methyl-accepting transducer" evidence="4">
    <location>
        <begin position="495"/>
        <end position="724"/>
    </location>
</feature>
<organism evidence="6 7">
    <name type="scientific">Rhizobium esperanzae</name>
    <dbReference type="NCBI Taxonomy" id="1967781"/>
    <lineage>
        <taxon>Bacteria</taxon>
        <taxon>Pseudomonadati</taxon>
        <taxon>Pseudomonadota</taxon>
        <taxon>Alphaproteobacteria</taxon>
        <taxon>Hyphomicrobiales</taxon>
        <taxon>Rhizobiaceae</taxon>
        <taxon>Rhizobium/Agrobacterium group</taxon>
        <taxon>Rhizobium</taxon>
    </lineage>
</organism>
<dbReference type="PROSITE" id="PS50111">
    <property type="entry name" value="CHEMOTAXIS_TRANSDUC_2"/>
    <property type="match status" value="1"/>
</dbReference>
<dbReference type="InterPro" id="IPR004090">
    <property type="entry name" value="Chemotax_Me-accpt_rcpt"/>
</dbReference>
<dbReference type="GO" id="GO:0004888">
    <property type="term" value="F:transmembrane signaling receptor activity"/>
    <property type="evidence" value="ECO:0007669"/>
    <property type="project" value="InterPro"/>
</dbReference>
<dbReference type="GO" id="GO:0005886">
    <property type="term" value="C:plasma membrane"/>
    <property type="evidence" value="ECO:0007669"/>
    <property type="project" value="TreeGrafter"/>
</dbReference>
<dbReference type="Pfam" id="PF00015">
    <property type="entry name" value="MCPsignal"/>
    <property type="match status" value="1"/>
</dbReference>
<dbReference type="InterPro" id="IPR051310">
    <property type="entry name" value="MCP_chemotaxis"/>
</dbReference>
<dbReference type="PANTHER" id="PTHR43531:SF11">
    <property type="entry name" value="METHYL-ACCEPTING CHEMOTAXIS PROTEIN 3"/>
    <property type="match status" value="1"/>
</dbReference>
<dbReference type="Gene3D" id="1.10.287.950">
    <property type="entry name" value="Methyl-accepting chemotaxis protein"/>
    <property type="match status" value="1"/>
</dbReference>
<keyword evidence="1" id="KW-0145">Chemotaxis</keyword>